<dbReference type="EMBL" id="AM286690">
    <property type="protein sequence ID" value="CAL17857.1"/>
    <property type="molecule type" value="Genomic_DNA"/>
</dbReference>
<name>Q0VLU1_ALCBS</name>
<keyword evidence="3" id="KW-1185">Reference proteome</keyword>
<dbReference type="RefSeq" id="WP_011589683.1">
    <property type="nucleotide sequence ID" value="NC_008260.1"/>
</dbReference>
<dbReference type="Gene3D" id="2.30.30.320">
    <property type="entry name" value="DUF1653-like domain"/>
    <property type="match status" value="1"/>
</dbReference>
<accession>Q0VLU1</accession>
<dbReference type="STRING" id="393595.ABO_2409"/>
<dbReference type="KEGG" id="abo:ABO_2409"/>
<evidence type="ECO:0000313" key="3">
    <source>
        <dbReference type="Proteomes" id="UP000008871"/>
    </source>
</evidence>
<evidence type="ECO:0000313" key="2">
    <source>
        <dbReference type="EMBL" id="CAL17857.1"/>
    </source>
</evidence>
<dbReference type="HOGENOM" id="CLU_097488_4_2_6"/>
<dbReference type="InterPro" id="IPR037135">
    <property type="entry name" value="DUF1653-like_dom_sf"/>
</dbReference>
<evidence type="ECO:0000259" key="1">
    <source>
        <dbReference type="Pfam" id="PF07866"/>
    </source>
</evidence>
<proteinExistence type="predicted"/>
<dbReference type="eggNOG" id="COG4728">
    <property type="taxonomic scope" value="Bacteria"/>
</dbReference>
<dbReference type="InterPro" id="IPR023387">
    <property type="entry name" value="DUF1653-like_dom"/>
</dbReference>
<reference evidence="2 3" key="1">
    <citation type="journal article" date="2006" name="Nat. Biotechnol.">
        <title>Genome sequence of the ubiquitous hydrocarbon-degrading marine bacterium Alcanivorax borkumensis.</title>
        <authorList>
            <person name="Schneiker S."/>
            <person name="Martins dos Santos V.A.P."/>
            <person name="Bartels D."/>
            <person name="Bekel T."/>
            <person name="Brecht M."/>
            <person name="Buhrmester J."/>
            <person name="Chernikova T.N."/>
            <person name="Denaro R."/>
            <person name="Ferrer M."/>
            <person name="Gertler C."/>
            <person name="Goesmann A."/>
            <person name="Golyshina O.V."/>
            <person name="Kaminski F."/>
            <person name="Khachane A.N."/>
            <person name="Lang S."/>
            <person name="Linke B."/>
            <person name="McHardy A.C."/>
            <person name="Meyer F."/>
            <person name="Nechitaylo T."/>
            <person name="Puehler A."/>
            <person name="Regenhardt D."/>
            <person name="Rupp O."/>
            <person name="Sabirova J.S."/>
            <person name="Selbitschka W."/>
            <person name="Yakimov M.M."/>
            <person name="Timmis K.N."/>
            <person name="Vorhoelter F.-J."/>
            <person name="Weidner S."/>
            <person name="Kaiser O."/>
            <person name="Golyshin P.N."/>
        </authorList>
    </citation>
    <scope>NUCLEOTIDE SEQUENCE [LARGE SCALE GENOMIC DNA]</scope>
    <source>
        <strain evidence="3">ATCC 700651 / DSM 11573 / NCIMB 13689 / SK2</strain>
    </source>
</reference>
<gene>
    <name evidence="2" type="ordered locus">ABO_2409</name>
</gene>
<organism evidence="2 3">
    <name type="scientific">Alcanivorax borkumensis (strain ATCC 700651 / DSM 11573 / NCIMB 13689 / SK2)</name>
    <dbReference type="NCBI Taxonomy" id="393595"/>
    <lineage>
        <taxon>Bacteria</taxon>
        <taxon>Pseudomonadati</taxon>
        <taxon>Pseudomonadota</taxon>
        <taxon>Gammaproteobacteria</taxon>
        <taxon>Oceanospirillales</taxon>
        <taxon>Alcanivoracaceae</taxon>
        <taxon>Alcanivorax</taxon>
    </lineage>
</organism>
<dbReference type="AlphaFoldDB" id="Q0VLU1"/>
<dbReference type="OrthoDB" id="371169at2"/>
<protein>
    <recommendedName>
        <fullName evidence="1">DUF1653 domain-containing protein</fullName>
    </recommendedName>
</protein>
<dbReference type="Proteomes" id="UP000008871">
    <property type="component" value="Chromosome"/>
</dbReference>
<feature type="domain" description="DUF1653" evidence="1">
    <location>
        <begin position="7"/>
        <end position="67"/>
    </location>
</feature>
<dbReference type="Pfam" id="PF07866">
    <property type="entry name" value="DUF1653"/>
    <property type="match status" value="1"/>
</dbReference>
<sequence>MSELQPGRYRHFKGNEYQVLGLATHSETGETVVVYHPLYGDQALWVRPLAMFIETVERDGKVQPRFARVGD</sequence>